<name>A0A6A3K7E2_9STRA</name>
<evidence type="ECO:0000313" key="3">
    <source>
        <dbReference type="EMBL" id="KAE9321315.1"/>
    </source>
</evidence>
<dbReference type="Proteomes" id="UP000434957">
    <property type="component" value="Unassembled WGS sequence"/>
</dbReference>
<feature type="compositionally biased region" description="Low complexity" evidence="1">
    <location>
        <begin position="41"/>
        <end position="50"/>
    </location>
</feature>
<dbReference type="EMBL" id="QXFU01001406">
    <property type="protein sequence ID" value="KAE9003079.1"/>
    <property type="molecule type" value="Genomic_DNA"/>
</dbReference>
<evidence type="ECO:0000313" key="4">
    <source>
        <dbReference type="Proteomes" id="UP000434957"/>
    </source>
</evidence>
<dbReference type="AlphaFoldDB" id="A0A6A3K7E2"/>
<dbReference type="Proteomes" id="UP000435112">
    <property type="component" value="Unassembled WGS sequence"/>
</dbReference>
<proteinExistence type="predicted"/>
<feature type="region of interest" description="Disordered" evidence="1">
    <location>
        <begin position="26"/>
        <end position="50"/>
    </location>
</feature>
<dbReference type="EMBL" id="QXFT01001343">
    <property type="protein sequence ID" value="KAE9321315.1"/>
    <property type="molecule type" value="Genomic_DNA"/>
</dbReference>
<protein>
    <submittedName>
        <fullName evidence="2">Uncharacterized protein</fullName>
    </submittedName>
</protein>
<evidence type="ECO:0000313" key="2">
    <source>
        <dbReference type="EMBL" id="KAE9003079.1"/>
    </source>
</evidence>
<sequence>MLVGSKGGSTLSEVMGIGPVMQLQFLPAQSQPVPRQPAPGPRQQQEFAPP</sequence>
<reference evidence="2 5" key="1">
    <citation type="submission" date="2018-09" db="EMBL/GenBank/DDBJ databases">
        <title>Genomic investigation of the strawberry pathogen Phytophthora fragariae indicates pathogenicity is determined by transcriptional variation in three key races.</title>
        <authorList>
            <person name="Adams T.M."/>
            <person name="Armitage A.D."/>
            <person name="Sobczyk M.K."/>
            <person name="Bates H.J."/>
            <person name="Dunwell J.M."/>
            <person name="Nellist C.F."/>
            <person name="Harrison R.J."/>
        </authorList>
    </citation>
    <scope>NUCLEOTIDE SEQUENCE [LARGE SCALE GENOMIC DNA]</scope>
    <source>
        <strain evidence="2 5">SCRP324</strain>
        <strain evidence="3 4">SCRP333</strain>
    </source>
</reference>
<evidence type="ECO:0000256" key="1">
    <source>
        <dbReference type="SAM" id="MobiDB-lite"/>
    </source>
</evidence>
<keyword evidence="4" id="KW-1185">Reference proteome</keyword>
<comment type="caution">
    <text evidence="2">The sequence shown here is derived from an EMBL/GenBank/DDBJ whole genome shotgun (WGS) entry which is preliminary data.</text>
</comment>
<evidence type="ECO:0000313" key="5">
    <source>
        <dbReference type="Proteomes" id="UP000435112"/>
    </source>
</evidence>
<gene>
    <name evidence="2" type="ORF">PR002_g17444</name>
    <name evidence="3" type="ORF">PR003_g17505</name>
</gene>
<organism evidence="2 5">
    <name type="scientific">Phytophthora rubi</name>
    <dbReference type="NCBI Taxonomy" id="129364"/>
    <lineage>
        <taxon>Eukaryota</taxon>
        <taxon>Sar</taxon>
        <taxon>Stramenopiles</taxon>
        <taxon>Oomycota</taxon>
        <taxon>Peronosporomycetes</taxon>
        <taxon>Peronosporales</taxon>
        <taxon>Peronosporaceae</taxon>
        <taxon>Phytophthora</taxon>
    </lineage>
</organism>
<accession>A0A6A3K7E2</accession>